<protein>
    <recommendedName>
        <fullName evidence="6">Tudor domain-containing protein</fullName>
    </recommendedName>
</protein>
<feature type="compositionally biased region" description="Basic and acidic residues" evidence="5">
    <location>
        <begin position="1386"/>
        <end position="1398"/>
    </location>
</feature>
<feature type="compositionally biased region" description="Polar residues" evidence="5">
    <location>
        <begin position="632"/>
        <end position="645"/>
    </location>
</feature>
<feature type="region of interest" description="Disordered" evidence="5">
    <location>
        <begin position="1371"/>
        <end position="1437"/>
    </location>
</feature>
<feature type="compositionally biased region" description="Basic and acidic residues" evidence="5">
    <location>
        <begin position="507"/>
        <end position="522"/>
    </location>
</feature>
<feature type="compositionally biased region" description="Basic and acidic residues" evidence="5">
    <location>
        <begin position="1051"/>
        <end position="1063"/>
    </location>
</feature>
<keyword evidence="4" id="KW-0539">Nucleus</keyword>
<dbReference type="InterPro" id="IPR039776">
    <property type="entry name" value="Pds5"/>
</dbReference>
<feature type="compositionally biased region" description="Basic and acidic residues" evidence="5">
    <location>
        <begin position="875"/>
        <end position="885"/>
    </location>
</feature>
<keyword evidence="8" id="KW-1185">Reference proteome</keyword>
<evidence type="ECO:0000259" key="6">
    <source>
        <dbReference type="SMART" id="SM00333"/>
    </source>
</evidence>
<feature type="region of interest" description="Disordered" evidence="5">
    <location>
        <begin position="507"/>
        <end position="549"/>
    </location>
</feature>
<dbReference type="InterPro" id="IPR002999">
    <property type="entry name" value="Tudor"/>
</dbReference>
<feature type="compositionally biased region" description="Basic and acidic residues" evidence="5">
    <location>
        <begin position="1180"/>
        <end position="1195"/>
    </location>
</feature>
<feature type="compositionally biased region" description="Low complexity" evidence="5">
    <location>
        <begin position="594"/>
        <end position="605"/>
    </location>
</feature>
<feature type="region of interest" description="Disordered" evidence="5">
    <location>
        <begin position="797"/>
        <end position="1307"/>
    </location>
</feature>
<feature type="compositionally biased region" description="Basic and acidic residues" evidence="5">
    <location>
        <begin position="815"/>
        <end position="860"/>
    </location>
</feature>
<comment type="caution">
    <text evidence="7">The sequence shown here is derived from an EMBL/GenBank/DDBJ whole genome shotgun (WGS) entry which is preliminary data.</text>
</comment>
<gene>
    <name evidence="7" type="ORF">CEPIT_LOCUS37857</name>
</gene>
<dbReference type="CDD" id="cd20404">
    <property type="entry name" value="Tudor_Agenet_AtEML-like"/>
    <property type="match status" value="1"/>
</dbReference>
<feature type="compositionally biased region" description="Basic and acidic residues" evidence="5">
    <location>
        <begin position="1083"/>
        <end position="1096"/>
    </location>
</feature>
<feature type="compositionally biased region" description="Acidic residues" evidence="5">
    <location>
        <begin position="607"/>
        <end position="619"/>
    </location>
</feature>
<evidence type="ECO:0000256" key="1">
    <source>
        <dbReference type="ARBA" id="ARBA00004123"/>
    </source>
</evidence>
<evidence type="ECO:0000256" key="5">
    <source>
        <dbReference type="SAM" id="MobiDB-lite"/>
    </source>
</evidence>
<name>A0AAV0FWW3_9ASTE</name>
<evidence type="ECO:0000313" key="8">
    <source>
        <dbReference type="Proteomes" id="UP001152523"/>
    </source>
</evidence>
<feature type="compositionally biased region" description="Basic and acidic residues" evidence="5">
    <location>
        <begin position="434"/>
        <end position="447"/>
    </location>
</feature>
<evidence type="ECO:0000256" key="3">
    <source>
        <dbReference type="ARBA" id="ARBA00023204"/>
    </source>
</evidence>
<feature type="compositionally biased region" description="Low complexity" evidence="5">
    <location>
        <begin position="910"/>
        <end position="921"/>
    </location>
</feature>
<sequence length="1437" mass="158120">MASSSALRPHQIEFMENVKQLKAQLLTTSPDNDDLLSLLEKIESALGRMVPGPHKLLRTDFNVIKELLGDRKFLLHPNKFIETCVASCMVEVMRITAPSRPYDNEKMKLVFHQLIASVESLPHVLSGYYRKAVSILARMVNIRGFVALWDIDDWLALNIFQLPLKIIMPYHPDREKENMEAIMVQMIEECDGSPEIILDILFPLFECLRKKTQMDAPMSSLLAHQVLEKCAAKLNPHLLKAVKLLGMKVEGYTDQFLTLCCKLAEEEKVAEKVGALSAIEGTSEVQRPDVTPRAMNIDNFNQEFIGSSLKAKCSNQAEQLKDVDIPALHNHENTKDLQQVDPSGPPEKIEPTKEQDCLGMNGSENWVEEPNNINKKEHEKQLGSSSGDATSEESPLPSETEKNMSEMTERNGPSKEKQGKGLCKDDEATPSVVTKKEVHETVGEVEKAPVQPNDLQKVEKGIAVSSIEGVSGVQLPDITPVAMNIGSSNQEPVGSPLKAECGDQAEQLKDADKPADQVHENTTDLQQQVDLSRSPEKIEPRKEQDCLGTNGSQACIEEANNNKECEKQFEGATPGESPLSSKTETQMSEMAETNGSSKGKQGNGSCNDDEATPGVVNDDEQLKDADKPADQVNENTKDLQQQVDLSRSPEKIEPRKEQDCLGTNGSQACIEEANNNKEHEKQSEGATPGESPLPPKTETHMSEMAERNGSSKGKQGNGSCNDDEVTPGVVNTKKEVDEVVSEVEKPPVHKNDLQNANTRTKLKRKQALNKEKVEKGVALSSIEGISDAQLPDITPVAMNIGSSNQEPVGSPLKAKCGDQAEQLKDGDKTADQIHENTKDLQQKVDLSRSAEKTDPRKEQDFLGTNGSQACIKEANNNDKEHEKQSEGANPGESPLPLKTETHMSEMVERNGSSKGKQGNGSCNDDEVTPGVVNTKKEVDEVVSEVEEKPPVQKNDLQNAHTRTKRKRKQGLNKEKVKKGGAVSAIQETSDVQLPNVTPKSMIIDNINQEPIGPPLKAECGSQTEQLKGADKPAEVRENTKDLQQQVYLSRLPEKREPSKERDCLGMSESENYVEEPQNNNNKNKKEHEKRSEDATSKESPLPSETKKHTHRRAQPNKKKSEMTVRSGSKGARSSKGKQGKGSCKDDEAEKGGAISTIEGMSEKIEPRTEQDCLGINGSEKCVKDSENNNKEHENQSEDATSGVSPLPPKTEKHKSVMTERNGSKGARSFKGKLGKSPCNDNEATSGVVKIKEEGEEEEKGGGGISDLEKPHAQKNELQNTSTRTKRKRKEVLNKEKDSKNHPVGKDYGEELIGAIIRVWWPLDRKFYKGTISSFDPETKKHKIKYIDNDVETLNLNLERWEMLEEASVKEEHVFDSPSLVSTTAGEKAKKGTSKKKESGASSSKRASKKAGTSSGSKLGKTLKSGKALSKDNEKTNS</sequence>
<feature type="compositionally biased region" description="Polar residues" evidence="5">
    <location>
        <begin position="578"/>
        <end position="593"/>
    </location>
</feature>
<dbReference type="PANTHER" id="PTHR12663:SF3">
    <property type="entry name" value="SISTER CHROMATID COHESION PROTEIN PDS5 HOMOLOG C"/>
    <property type="match status" value="1"/>
</dbReference>
<dbReference type="GO" id="GO:0000785">
    <property type="term" value="C:chromatin"/>
    <property type="evidence" value="ECO:0007669"/>
    <property type="project" value="TreeGrafter"/>
</dbReference>
<feature type="compositionally biased region" description="Polar residues" evidence="5">
    <location>
        <begin position="985"/>
        <end position="998"/>
    </location>
</feature>
<dbReference type="GO" id="GO:0006281">
    <property type="term" value="P:DNA repair"/>
    <property type="evidence" value="ECO:0007669"/>
    <property type="project" value="UniProtKB-KW"/>
</dbReference>
<organism evidence="7 8">
    <name type="scientific">Cuscuta epithymum</name>
    <dbReference type="NCBI Taxonomy" id="186058"/>
    <lineage>
        <taxon>Eukaryota</taxon>
        <taxon>Viridiplantae</taxon>
        <taxon>Streptophyta</taxon>
        <taxon>Embryophyta</taxon>
        <taxon>Tracheophyta</taxon>
        <taxon>Spermatophyta</taxon>
        <taxon>Magnoliopsida</taxon>
        <taxon>eudicotyledons</taxon>
        <taxon>Gunneridae</taxon>
        <taxon>Pentapetalae</taxon>
        <taxon>asterids</taxon>
        <taxon>lamiids</taxon>
        <taxon>Solanales</taxon>
        <taxon>Convolvulaceae</taxon>
        <taxon>Cuscuteae</taxon>
        <taxon>Cuscuta</taxon>
        <taxon>Cuscuta subgen. Cuscuta</taxon>
    </lineage>
</organism>
<dbReference type="EMBL" id="CAMAPF010001019">
    <property type="protein sequence ID" value="CAH9139798.1"/>
    <property type="molecule type" value="Genomic_DNA"/>
</dbReference>
<dbReference type="Gene3D" id="2.30.30.140">
    <property type="match status" value="1"/>
</dbReference>
<feature type="compositionally biased region" description="Basic and acidic residues" evidence="5">
    <location>
        <begin position="1160"/>
        <end position="1170"/>
    </location>
</feature>
<dbReference type="Proteomes" id="UP001152523">
    <property type="component" value="Unassembled WGS sequence"/>
</dbReference>
<accession>A0AAV0FWW3</accession>
<feature type="compositionally biased region" description="Basic and acidic residues" evidence="5">
    <location>
        <begin position="1290"/>
        <end position="1307"/>
    </location>
</feature>
<feature type="compositionally biased region" description="Basic and acidic residues" evidence="5">
    <location>
        <begin position="674"/>
        <end position="683"/>
    </location>
</feature>
<feature type="compositionally biased region" description="Basic and acidic residues" evidence="5">
    <location>
        <begin position="647"/>
        <end position="659"/>
    </location>
</feature>
<reference evidence="7" key="1">
    <citation type="submission" date="2022-07" db="EMBL/GenBank/DDBJ databases">
        <authorList>
            <person name="Macas J."/>
            <person name="Novak P."/>
            <person name="Neumann P."/>
        </authorList>
    </citation>
    <scope>NUCLEOTIDE SEQUENCE</scope>
</reference>
<feature type="compositionally biased region" description="Basic and acidic residues" evidence="5">
    <location>
        <begin position="533"/>
        <end position="545"/>
    </location>
</feature>
<evidence type="ECO:0000256" key="4">
    <source>
        <dbReference type="ARBA" id="ARBA00023242"/>
    </source>
</evidence>
<feature type="compositionally biased region" description="Basic and acidic residues" evidence="5">
    <location>
        <begin position="1428"/>
        <end position="1437"/>
    </location>
</feature>
<feature type="compositionally biased region" description="Basic and acidic residues" evidence="5">
    <location>
        <begin position="347"/>
        <end position="356"/>
    </location>
</feature>
<keyword evidence="3" id="KW-0234">DNA repair</keyword>
<feature type="compositionally biased region" description="Basic and acidic residues" evidence="5">
    <location>
        <begin position="934"/>
        <end position="950"/>
    </location>
</feature>
<dbReference type="SMART" id="SM00333">
    <property type="entry name" value="TUDOR"/>
    <property type="match status" value="1"/>
</dbReference>
<feature type="compositionally biased region" description="Basic residues" evidence="5">
    <location>
        <begin position="961"/>
        <end position="978"/>
    </location>
</feature>
<dbReference type="GO" id="GO:0007064">
    <property type="term" value="P:mitotic sister chromatid cohesion"/>
    <property type="evidence" value="ECO:0007669"/>
    <property type="project" value="InterPro"/>
</dbReference>
<feature type="region of interest" description="Disordered" evidence="5">
    <location>
        <begin position="566"/>
        <end position="767"/>
    </location>
</feature>
<dbReference type="PANTHER" id="PTHR12663">
    <property type="entry name" value="ANDROGEN INDUCED INHIBITOR OF PROLIFERATION AS3 / PDS5-RELATED"/>
    <property type="match status" value="1"/>
</dbReference>
<feature type="domain" description="Tudor" evidence="6">
    <location>
        <begin position="1308"/>
        <end position="1366"/>
    </location>
</feature>
<feature type="region of interest" description="Disordered" evidence="5">
    <location>
        <begin position="331"/>
        <end position="452"/>
    </location>
</feature>
<feature type="compositionally biased region" description="Basic and acidic residues" evidence="5">
    <location>
        <begin position="899"/>
        <end position="908"/>
    </location>
</feature>
<feature type="compositionally biased region" description="Basic and acidic residues" evidence="5">
    <location>
        <begin position="399"/>
        <end position="427"/>
    </location>
</feature>
<feature type="compositionally biased region" description="Low complexity" evidence="5">
    <location>
        <begin position="708"/>
        <end position="719"/>
    </location>
</feature>
<dbReference type="Pfam" id="PF20168">
    <property type="entry name" value="PDS5"/>
    <property type="match status" value="1"/>
</dbReference>
<feature type="compositionally biased region" description="Basic and acidic residues" evidence="5">
    <location>
        <begin position="732"/>
        <end position="752"/>
    </location>
</feature>
<dbReference type="GO" id="GO:0005634">
    <property type="term" value="C:nucleus"/>
    <property type="evidence" value="ECO:0007669"/>
    <property type="project" value="UniProtKB-SubCell"/>
</dbReference>
<keyword evidence="2" id="KW-0227">DNA damage</keyword>
<feature type="compositionally biased region" description="Basic and acidic residues" evidence="5">
    <location>
        <begin position="1027"/>
        <end position="1040"/>
    </location>
</feature>
<feature type="compositionally biased region" description="Basic and acidic residues" evidence="5">
    <location>
        <begin position="620"/>
        <end position="629"/>
    </location>
</feature>
<feature type="compositionally biased region" description="Basic residues" evidence="5">
    <location>
        <begin position="1107"/>
        <end position="1117"/>
    </location>
</feature>
<proteinExistence type="predicted"/>
<feature type="compositionally biased region" description="Basic and acidic residues" evidence="5">
    <location>
        <begin position="697"/>
        <end position="706"/>
    </location>
</feature>
<comment type="subcellular location">
    <subcellularLocation>
        <location evidence="1">Nucleus</location>
    </subcellularLocation>
</comment>
<evidence type="ECO:0000256" key="2">
    <source>
        <dbReference type="ARBA" id="ARBA00022763"/>
    </source>
</evidence>
<feature type="compositionally biased region" description="Low complexity" evidence="5">
    <location>
        <begin position="1399"/>
        <end position="1427"/>
    </location>
</feature>
<evidence type="ECO:0000313" key="7">
    <source>
        <dbReference type="EMBL" id="CAH9139798.1"/>
    </source>
</evidence>